<dbReference type="EMBL" id="BMFY01000013">
    <property type="protein sequence ID" value="GGA23195.1"/>
    <property type="molecule type" value="Genomic_DNA"/>
</dbReference>
<keyword evidence="2" id="KW-1185">Reference proteome</keyword>
<dbReference type="Pfam" id="PF03883">
    <property type="entry name" value="H2O2_YaaD"/>
    <property type="match status" value="1"/>
</dbReference>
<proteinExistence type="predicted"/>
<comment type="caution">
    <text evidence="1">The sequence shown here is derived from an EMBL/GenBank/DDBJ whole genome shotgun (WGS) entry which is preliminary data.</text>
</comment>
<protein>
    <submittedName>
        <fullName evidence="1">UPF0246 protein</fullName>
    </submittedName>
</protein>
<evidence type="ECO:0000313" key="1">
    <source>
        <dbReference type="EMBL" id="GGA23195.1"/>
    </source>
</evidence>
<sequence>MRILLPPSEGKSRPRRGRPWTAHELSFPELDEFRHAVHRELAAVSARADALELLGVGASLADEVAANTSLAQAPAARAAQVYTGVLYEALGATELGGTALRRLRESCIVISAAFGAVRLSDRIPAYRLSMGTALPELGRLSAAWRDVLTPVLDAECAGHLLVDCRSADYRAAWPAPKGRTVEVQVLTRAGGRTKVVTHMAKKARGELTRHLCERPAPLPKTPVALLAAASERWEAELDAPRSGTPGQLRLFV</sequence>
<reference evidence="1" key="1">
    <citation type="journal article" date="2014" name="Int. J. Syst. Evol. Microbiol.">
        <title>Complete genome sequence of Corynebacterium casei LMG S-19264T (=DSM 44701T), isolated from a smear-ripened cheese.</title>
        <authorList>
            <consortium name="US DOE Joint Genome Institute (JGI-PGF)"/>
            <person name="Walter F."/>
            <person name="Albersmeier A."/>
            <person name="Kalinowski J."/>
            <person name="Ruckert C."/>
        </authorList>
    </citation>
    <scope>NUCLEOTIDE SEQUENCE</scope>
    <source>
        <strain evidence="1">CGMCC 1.12785</strain>
    </source>
</reference>
<dbReference type="PANTHER" id="PTHR30283:SF4">
    <property type="entry name" value="PEROXIDE STRESS RESISTANCE PROTEIN YAAA"/>
    <property type="match status" value="1"/>
</dbReference>
<organism evidence="1 2">
    <name type="scientific">Sediminivirga luteola</name>
    <dbReference type="NCBI Taxonomy" id="1774748"/>
    <lineage>
        <taxon>Bacteria</taxon>
        <taxon>Bacillati</taxon>
        <taxon>Actinomycetota</taxon>
        <taxon>Actinomycetes</taxon>
        <taxon>Micrococcales</taxon>
        <taxon>Brevibacteriaceae</taxon>
        <taxon>Sediminivirga</taxon>
    </lineage>
</organism>
<dbReference type="InterPro" id="IPR005583">
    <property type="entry name" value="YaaA"/>
</dbReference>
<dbReference type="Proteomes" id="UP000616114">
    <property type="component" value="Unassembled WGS sequence"/>
</dbReference>
<dbReference type="RefSeq" id="WP_188551503.1">
    <property type="nucleotide sequence ID" value="NZ_BMFY01000013.1"/>
</dbReference>
<dbReference type="PANTHER" id="PTHR30283">
    <property type="entry name" value="PEROXIDE STRESS RESPONSE PROTEIN YAAA"/>
    <property type="match status" value="1"/>
</dbReference>
<dbReference type="AlphaFoldDB" id="A0A8J2U062"/>
<dbReference type="GO" id="GO:0005829">
    <property type="term" value="C:cytosol"/>
    <property type="evidence" value="ECO:0007669"/>
    <property type="project" value="TreeGrafter"/>
</dbReference>
<name>A0A8J2U062_9MICO</name>
<evidence type="ECO:0000313" key="2">
    <source>
        <dbReference type="Proteomes" id="UP000616114"/>
    </source>
</evidence>
<gene>
    <name evidence="1" type="ORF">GCM10011333_27850</name>
</gene>
<reference evidence="1" key="2">
    <citation type="submission" date="2020-09" db="EMBL/GenBank/DDBJ databases">
        <authorList>
            <person name="Sun Q."/>
            <person name="Zhou Y."/>
        </authorList>
    </citation>
    <scope>NUCLEOTIDE SEQUENCE</scope>
    <source>
        <strain evidence="1">CGMCC 1.12785</strain>
    </source>
</reference>
<accession>A0A8J2U062</accession>
<dbReference type="GO" id="GO:0033194">
    <property type="term" value="P:response to hydroperoxide"/>
    <property type="evidence" value="ECO:0007669"/>
    <property type="project" value="TreeGrafter"/>
</dbReference>